<evidence type="ECO:0000313" key="3">
    <source>
        <dbReference type="EMBL" id="PTA50568.1"/>
    </source>
</evidence>
<keyword evidence="1" id="KW-0472">Membrane</keyword>
<evidence type="ECO:0000313" key="5">
    <source>
        <dbReference type="Proteomes" id="UP000240506"/>
    </source>
</evidence>
<dbReference type="EMBL" id="PYSG01000002">
    <property type="protein sequence ID" value="PTA50568.1"/>
    <property type="molecule type" value="Genomic_DNA"/>
</dbReference>
<dbReference type="InterPro" id="IPR007168">
    <property type="entry name" value="Phageshock_PspC_N"/>
</dbReference>
<keyword evidence="5" id="KW-1185">Reference proteome</keyword>
<feature type="transmembrane region" description="Helical" evidence="1">
    <location>
        <begin position="38"/>
        <end position="61"/>
    </location>
</feature>
<dbReference type="Proteomes" id="UP000255061">
    <property type="component" value="Unassembled WGS sequence"/>
</dbReference>
<dbReference type="EMBL" id="UGYV01000001">
    <property type="protein sequence ID" value="SUI73273.1"/>
    <property type="molecule type" value="Genomic_DNA"/>
</dbReference>
<dbReference type="AlphaFoldDB" id="A0A1N6XUW0"/>
<protein>
    <submittedName>
        <fullName evidence="4">DNA-binding transcriptional activator PspC</fullName>
    </submittedName>
    <submittedName>
        <fullName evidence="3">PspC domain-containing protein</fullName>
    </submittedName>
</protein>
<sequence>MESLDNVKVLTRGESVILAGVCSGIAKYYNLRKSSIRFAFLLTSLFFAIPVFAYVVLWLVLPKYPTTEAMARHLRRNKLQRKYGS</sequence>
<keyword evidence="1" id="KW-1133">Transmembrane helix</keyword>
<evidence type="ECO:0000313" key="4">
    <source>
        <dbReference type="EMBL" id="SUI73273.1"/>
    </source>
</evidence>
<reference evidence="4 6" key="3">
    <citation type="submission" date="2018-06" db="EMBL/GenBank/DDBJ databases">
        <authorList>
            <consortium name="Pathogen Informatics"/>
            <person name="Doyle S."/>
        </authorList>
    </citation>
    <scope>NUCLEOTIDE SEQUENCE [LARGE SCALE GENOMIC DNA]</scope>
    <source>
        <strain evidence="4 6">NCTC10736</strain>
    </source>
</reference>
<proteinExistence type="predicted"/>
<evidence type="ECO:0000256" key="1">
    <source>
        <dbReference type="SAM" id="Phobius"/>
    </source>
</evidence>
<feature type="domain" description="Phage shock protein PspC N-terminal" evidence="2">
    <location>
        <begin position="10"/>
        <end position="63"/>
    </location>
</feature>
<dbReference type="Pfam" id="PF04024">
    <property type="entry name" value="PspC"/>
    <property type="match status" value="1"/>
</dbReference>
<dbReference type="Proteomes" id="UP000240506">
    <property type="component" value="Unassembled WGS sequence"/>
</dbReference>
<dbReference type="RefSeq" id="WP_076499485.1">
    <property type="nucleotide sequence ID" value="NZ_BPFE01000080.1"/>
</dbReference>
<evidence type="ECO:0000313" key="6">
    <source>
        <dbReference type="Proteomes" id="UP000255061"/>
    </source>
</evidence>
<reference evidence="3 5" key="1">
    <citation type="submission" date="2018-03" db="EMBL/GenBank/DDBJ databases">
        <authorList>
            <person name="Dailey F.E."/>
        </authorList>
    </citation>
    <scope>NUCLEOTIDE SEQUENCE [LARGE SCALE GENOMIC DNA]</scope>
    <source>
        <strain evidence="3 5">CW7</strain>
    </source>
</reference>
<accession>A0A1N6XUW0</accession>
<reference evidence="3 5" key="2">
    <citation type="submission" date="2018-04" db="EMBL/GenBank/DDBJ databases">
        <title>Genomic sequence of a freshwater isolate of Shewanella morhuae.</title>
        <authorList>
            <person name="Castillo D.E."/>
            <person name="Gram L."/>
        </authorList>
    </citation>
    <scope>NUCLEOTIDE SEQUENCE [LARGE SCALE GENOMIC DNA]</scope>
    <source>
        <strain evidence="3 5">CW7</strain>
    </source>
</reference>
<evidence type="ECO:0000259" key="2">
    <source>
        <dbReference type="Pfam" id="PF04024"/>
    </source>
</evidence>
<dbReference type="GO" id="GO:0003677">
    <property type="term" value="F:DNA binding"/>
    <property type="evidence" value="ECO:0007669"/>
    <property type="project" value="UniProtKB-KW"/>
</dbReference>
<gene>
    <name evidence="3" type="ORF">C9I43_08660</name>
    <name evidence="4" type="ORF">NCTC10736_01526</name>
</gene>
<dbReference type="STRING" id="365591.SAMN05421840_1089"/>
<dbReference type="OrthoDB" id="7359894at2"/>
<organism evidence="4 6">
    <name type="scientific">Shewanella morhuae</name>
    <dbReference type="NCBI Taxonomy" id="365591"/>
    <lineage>
        <taxon>Bacteria</taxon>
        <taxon>Pseudomonadati</taxon>
        <taxon>Pseudomonadota</taxon>
        <taxon>Gammaproteobacteria</taxon>
        <taxon>Alteromonadales</taxon>
        <taxon>Shewanellaceae</taxon>
        <taxon>Shewanella</taxon>
    </lineage>
</organism>
<keyword evidence="1" id="KW-0812">Transmembrane</keyword>
<accession>A0A380A2K5</accession>
<name>A0A1N6XUW0_9GAMM</name>
<keyword evidence="4" id="KW-0238">DNA-binding</keyword>